<dbReference type="AlphaFoldDB" id="A0A813KX52"/>
<gene>
    <name evidence="1" type="ORF">PGLA2088_LOCUS39362</name>
</gene>
<sequence>MAVVHLHCSNHDWVIALEEGCSASSQRPRVRVQARSEVWGSPRWIWALLALALLWRTDGKGWPQTASFAVPPLQSGWRPWAEQVEALVGAPTPLHSCQQAAALQTWVQKVVVGHNLCPWAADTTRTGSLALVSLEEESEEELAAQILGHAQLLADAEPPEGQGGATTMLVAPRCPSILDFEAYLELCAWVEEALEDSGLDGVVQLARFHPDFQFADSLADGASKLDAADFVGRSPFPAFHLLREQEVSAALDGFERKQSEEEEDDREAAGRTVAERNSRFLRRRGVEACLRDLSDCLPSEATS</sequence>
<proteinExistence type="predicted"/>
<organism evidence="1 2">
    <name type="scientific">Polarella glacialis</name>
    <name type="common">Dinoflagellate</name>
    <dbReference type="NCBI Taxonomy" id="89957"/>
    <lineage>
        <taxon>Eukaryota</taxon>
        <taxon>Sar</taxon>
        <taxon>Alveolata</taxon>
        <taxon>Dinophyceae</taxon>
        <taxon>Suessiales</taxon>
        <taxon>Suessiaceae</taxon>
        <taxon>Polarella</taxon>
    </lineage>
</organism>
<dbReference type="EMBL" id="CAJNNW010033085">
    <property type="protein sequence ID" value="CAE8717050.1"/>
    <property type="molecule type" value="Genomic_DNA"/>
</dbReference>
<dbReference type="Proteomes" id="UP000626109">
    <property type="component" value="Unassembled WGS sequence"/>
</dbReference>
<evidence type="ECO:0000313" key="1">
    <source>
        <dbReference type="EMBL" id="CAE8717050.1"/>
    </source>
</evidence>
<accession>A0A813KX52</accession>
<dbReference type="Pfam" id="PF07209">
    <property type="entry name" value="DUF1415"/>
    <property type="match status" value="1"/>
</dbReference>
<protein>
    <submittedName>
        <fullName evidence="1">Uncharacterized protein</fullName>
    </submittedName>
</protein>
<evidence type="ECO:0000313" key="2">
    <source>
        <dbReference type="Proteomes" id="UP000626109"/>
    </source>
</evidence>
<dbReference type="InterPro" id="IPR009858">
    <property type="entry name" value="DUF1415"/>
</dbReference>
<name>A0A813KX52_POLGL</name>
<comment type="caution">
    <text evidence="1">The sequence shown here is derived from an EMBL/GenBank/DDBJ whole genome shotgun (WGS) entry which is preliminary data.</text>
</comment>
<reference evidence="1" key="1">
    <citation type="submission" date="2021-02" db="EMBL/GenBank/DDBJ databases">
        <authorList>
            <person name="Dougan E. K."/>
            <person name="Rhodes N."/>
            <person name="Thang M."/>
            <person name="Chan C."/>
        </authorList>
    </citation>
    <scope>NUCLEOTIDE SEQUENCE</scope>
</reference>